<keyword evidence="3" id="KW-0807">Transducer</keyword>
<evidence type="ECO:0000256" key="2">
    <source>
        <dbReference type="ARBA" id="ARBA00029447"/>
    </source>
</evidence>
<dbReference type="PROSITE" id="PS50111">
    <property type="entry name" value="CHEMOTAXIS_TRANSDUC_2"/>
    <property type="match status" value="1"/>
</dbReference>
<evidence type="ECO:0000256" key="4">
    <source>
        <dbReference type="SAM" id="Phobius"/>
    </source>
</evidence>
<comment type="caution">
    <text evidence="7">The sequence shown here is derived from an EMBL/GenBank/DDBJ whole genome shotgun (WGS) entry which is preliminary data.</text>
</comment>
<evidence type="ECO:0000256" key="1">
    <source>
        <dbReference type="ARBA" id="ARBA00022481"/>
    </source>
</evidence>
<organism evidence="7 8">
    <name type="scientific">Ideonella lacteola</name>
    <dbReference type="NCBI Taxonomy" id="2984193"/>
    <lineage>
        <taxon>Bacteria</taxon>
        <taxon>Pseudomonadati</taxon>
        <taxon>Pseudomonadota</taxon>
        <taxon>Betaproteobacteria</taxon>
        <taxon>Burkholderiales</taxon>
        <taxon>Sphaerotilaceae</taxon>
        <taxon>Ideonella</taxon>
    </lineage>
</organism>
<evidence type="ECO:0000259" key="6">
    <source>
        <dbReference type="PROSITE" id="PS50885"/>
    </source>
</evidence>
<dbReference type="PRINTS" id="PR00260">
    <property type="entry name" value="CHEMTRNSDUCR"/>
</dbReference>
<dbReference type="PANTHER" id="PTHR43531">
    <property type="entry name" value="PROTEIN ICFG"/>
    <property type="match status" value="1"/>
</dbReference>
<dbReference type="Pfam" id="PF00015">
    <property type="entry name" value="MCPsignal"/>
    <property type="match status" value="1"/>
</dbReference>
<dbReference type="EMBL" id="JBBUTG010000001">
    <property type="protein sequence ID" value="MEK8029301.1"/>
    <property type="molecule type" value="Genomic_DNA"/>
</dbReference>
<accession>A0ABU9BHL2</accession>
<dbReference type="Proteomes" id="UP001371218">
    <property type="component" value="Unassembled WGS sequence"/>
</dbReference>
<dbReference type="RefSeq" id="WP_341423645.1">
    <property type="nucleotide sequence ID" value="NZ_JBBUTG010000001.1"/>
</dbReference>
<dbReference type="InterPro" id="IPR051310">
    <property type="entry name" value="MCP_chemotaxis"/>
</dbReference>
<feature type="transmembrane region" description="Helical" evidence="4">
    <location>
        <begin position="20"/>
        <end position="45"/>
    </location>
</feature>
<dbReference type="PROSITE" id="PS50885">
    <property type="entry name" value="HAMP"/>
    <property type="match status" value="1"/>
</dbReference>
<keyword evidence="4" id="KW-0472">Membrane</keyword>
<keyword evidence="8" id="KW-1185">Reference proteome</keyword>
<proteinExistence type="inferred from homology"/>
<comment type="similarity">
    <text evidence="2">Belongs to the methyl-accepting chemotaxis (MCP) protein family.</text>
</comment>
<evidence type="ECO:0000313" key="7">
    <source>
        <dbReference type="EMBL" id="MEK8029301.1"/>
    </source>
</evidence>
<dbReference type="Pfam" id="PF12729">
    <property type="entry name" value="4HB_MCP_1"/>
    <property type="match status" value="1"/>
</dbReference>
<dbReference type="CDD" id="cd06225">
    <property type="entry name" value="HAMP"/>
    <property type="match status" value="1"/>
</dbReference>
<reference evidence="7 8" key="1">
    <citation type="submission" date="2024-04" db="EMBL/GenBank/DDBJ databases">
        <title>Novel species of the genus Ideonella isolated from streams.</title>
        <authorList>
            <person name="Lu H."/>
        </authorList>
    </citation>
    <scope>NUCLEOTIDE SEQUENCE [LARGE SCALE GENOMIC DNA]</scope>
    <source>
        <strain evidence="7 8">DXS29W</strain>
    </source>
</reference>
<protein>
    <submittedName>
        <fullName evidence="7">Methyl-accepting chemotaxis protein</fullName>
    </submittedName>
</protein>
<evidence type="ECO:0000313" key="8">
    <source>
        <dbReference type="Proteomes" id="UP001371218"/>
    </source>
</evidence>
<dbReference type="Gene3D" id="1.10.287.950">
    <property type="entry name" value="Methyl-accepting chemotaxis protein"/>
    <property type="match status" value="1"/>
</dbReference>
<sequence length="530" mass="56066">MPTPSQTSEFRMPQLNIGQRLTLGFGLVLALLAAITVTALVRLNISAAQARAMMDVPLTKERLVSDWYATVNAGVRRTGAIARSSDPSLVEFFADDVKAASQTSTSLQKQIEGLISTPKEREVFDRLAATRKTFIQVRDDITALKKGGQADEAQTKLEKEFRPAADAYLAGMLSLQALQREEIDRLSAELRADSDASARWLTALGVLAGVIGAAAAWVIARSITVPLSRAVTVARRVAEGDLTQRVQATGRDELAQLLAALGHMRDRLADVVGHVRSSAESVAYASREIAQGNQDLSQRTEQQASHLQQTASTMEQLGATARQTADQAAQVSDLATGACDVAVRGGEVVDRVVQTMQTIHASSQKIGEITGVIDGLSFQTNILALNAAVEAARAGEHGRGFAVVAGEVRSLAQRSAQAAREIRQLITSSVSQVAEGATLVDQAGTTMRQVVSSIQSVSQLVGGISVASREQSSGVNQIGHTVAEMDTVTQQNAALVEQAAAAASSLEQQSRDLVAAVNVFRLEGSAPGVR</sequence>
<name>A0ABU9BHL2_9BURK</name>
<keyword evidence="4" id="KW-1133">Transmembrane helix</keyword>
<dbReference type="CDD" id="cd19411">
    <property type="entry name" value="MCP2201-like_sensor"/>
    <property type="match status" value="1"/>
</dbReference>
<feature type="transmembrane region" description="Helical" evidence="4">
    <location>
        <begin position="200"/>
        <end position="220"/>
    </location>
</feature>
<feature type="domain" description="Methyl-accepting transducer" evidence="5">
    <location>
        <begin position="278"/>
        <end position="507"/>
    </location>
</feature>
<dbReference type="InterPro" id="IPR047347">
    <property type="entry name" value="YvaQ-like_sensor"/>
</dbReference>
<dbReference type="InterPro" id="IPR024478">
    <property type="entry name" value="HlyB_4HB_MCP"/>
</dbReference>
<dbReference type="SUPFAM" id="SSF58104">
    <property type="entry name" value="Methyl-accepting chemotaxis protein (MCP) signaling domain"/>
    <property type="match status" value="1"/>
</dbReference>
<keyword evidence="1" id="KW-0488">Methylation</keyword>
<dbReference type="InterPro" id="IPR004089">
    <property type="entry name" value="MCPsignal_dom"/>
</dbReference>
<keyword evidence="4" id="KW-0812">Transmembrane</keyword>
<dbReference type="InterPro" id="IPR004090">
    <property type="entry name" value="Chemotax_Me-accpt_rcpt"/>
</dbReference>
<dbReference type="SMART" id="SM00283">
    <property type="entry name" value="MA"/>
    <property type="match status" value="1"/>
</dbReference>
<dbReference type="PANTHER" id="PTHR43531:SF14">
    <property type="entry name" value="METHYL-ACCEPTING CHEMOTAXIS PROTEIN I-RELATED"/>
    <property type="match status" value="1"/>
</dbReference>
<evidence type="ECO:0000259" key="5">
    <source>
        <dbReference type="PROSITE" id="PS50111"/>
    </source>
</evidence>
<evidence type="ECO:0000256" key="3">
    <source>
        <dbReference type="PROSITE-ProRule" id="PRU00284"/>
    </source>
</evidence>
<feature type="domain" description="HAMP" evidence="6">
    <location>
        <begin position="221"/>
        <end position="273"/>
    </location>
</feature>
<gene>
    <name evidence="7" type="ORF">AACH06_00590</name>
</gene>
<dbReference type="CDD" id="cd11386">
    <property type="entry name" value="MCP_signal"/>
    <property type="match status" value="1"/>
</dbReference>
<dbReference type="SMART" id="SM00304">
    <property type="entry name" value="HAMP"/>
    <property type="match status" value="1"/>
</dbReference>
<dbReference type="InterPro" id="IPR003660">
    <property type="entry name" value="HAMP_dom"/>
</dbReference>
<dbReference type="Pfam" id="PF00672">
    <property type="entry name" value="HAMP"/>
    <property type="match status" value="1"/>
</dbReference>